<sequence length="139" mass="15987">MVQKSALADDALSFIETKSKNGILNEEISAHQKGRCQFEGLPYKEIATEGAMSDIGFTEDEAVFWHGIYKKSDNKLNLVCENTAKVWEEKHVIIDSNQQILNCTYFVAAYKCMSVIRDSFHQIWRNLKVKIQLVYYEGE</sequence>
<evidence type="ECO:0000313" key="2">
    <source>
        <dbReference type="EMBL" id="KAK8842776.1"/>
    </source>
</evidence>
<evidence type="ECO:0000313" key="1">
    <source>
        <dbReference type="EMBL" id="KAK8834259.1"/>
    </source>
</evidence>
<accession>A0ABR2GK05</accession>
<reference evidence="1 3" key="1">
    <citation type="submission" date="2024-04" db="EMBL/GenBank/DDBJ databases">
        <title>Tritrichomonas musculus Genome.</title>
        <authorList>
            <person name="Alves-Ferreira E."/>
            <person name="Grigg M."/>
            <person name="Lorenzi H."/>
            <person name="Galac M."/>
        </authorList>
    </citation>
    <scope>NUCLEOTIDE SEQUENCE [LARGE SCALE GENOMIC DNA]</scope>
    <source>
        <strain evidence="1 3">EAF2021</strain>
    </source>
</reference>
<dbReference type="Proteomes" id="UP001470230">
    <property type="component" value="Unassembled WGS sequence"/>
</dbReference>
<keyword evidence="3" id="KW-1185">Reference proteome</keyword>
<protein>
    <submittedName>
        <fullName evidence="1">Uncharacterized protein</fullName>
    </submittedName>
</protein>
<dbReference type="EMBL" id="JAPFFF010000455">
    <property type="protein sequence ID" value="KAK8834259.1"/>
    <property type="molecule type" value="Genomic_DNA"/>
</dbReference>
<proteinExistence type="predicted"/>
<comment type="caution">
    <text evidence="1">The sequence shown here is derived from an EMBL/GenBank/DDBJ whole genome shotgun (WGS) entry which is preliminary data.</text>
</comment>
<gene>
    <name evidence="2" type="ORF">M9Y10_025641</name>
    <name evidence="1" type="ORF">M9Y10_032332</name>
</gene>
<organism evidence="1 3">
    <name type="scientific">Tritrichomonas musculus</name>
    <dbReference type="NCBI Taxonomy" id="1915356"/>
    <lineage>
        <taxon>Eukaryota</taxon>
        <taxon>Metamonada</taxon>
        <taxon>Parabasalia</taxon>
        <taxon>Tritrichomonadida</taxon>
        <taxon>Tritrichomonadidae</taxon>
        <taxon>Tritrichomonas</taxon>
    </lineage>
</organism>
<dbReference type="EMBL" id="JAPFFF010000037">
    <property type="protein sequence ID" value="KAK8842776.1"/>
    <property type="molecule type" value="Genomic_DNA"/>
</dbReference>
<name>A0ABR2GK05_9EUKA</name>
<evidence type="ECO:0000313" key="3">
    <source>
        <dbReference type="Proteomes" id="UP001470230"/>
    </source>
</evidence>